<dbReference type="AlphaFoldDB" id="H2ZQY0"/>
<dbReference type="GeneTree" id="ENSGT00530000064717"/>
<evidence type="ECO:0000313" key="6">
    <source>
        <dbReference type="Proteomes" id="UP000007875"/>
    </source>
</evidence>
<dbReference type="Proteomes" id="UP000007875">
    <property type="component" value="Unassembled WGS sequence"/>
</dbReference>
<dbReference type="InterPro" id="IPR042235">
    <property type="entry name" value="ZP-C_dom"/>
</dbReference>
<dbReference type="InterPro" id="IPR055356">
    <property type="entry name" value="ZP-N"/>
</dbReference>
<proteinExistence type="predicted"/>
<reference evidence="6" key="1">
    <citation type="submission" date="2003-08" db="EMBL/GenBank/DDBJ databases">
        <authorList>
            <person name="Birren B."/>
            <person name="Nusbaum C."/>
            <person name="Abebe A."/>
            <person name="Abouelleil A."/>
            <person name="Adekoya E."/>
            <person name="Ait-zahra M."/>
            <person name="Allen N."/>
            <person name="Allen T."/>
            <person name="An P."/>
            <person name="Anderson M."/>
            <person name="Anderson S."/>
            <person name="Arachchi H."/>
            <person name="Armbruster J."/>
            <person name="Bachantsang P."/>
            <person name="Baldwin J."/>
            <person name="Barry A."/>
            <person name="Bayul T."/>
            <person name="Blitshsteyn B."/>
            <person name="Bloom T."/>
            <person name="Blye J."/>
            <person name="Boguslavskiy L."/>
            <person name="Borowsky M."/>
            <person name="Boukhgalter B."/>
            <person name="Brunache A."/>
            <person name="Butler J."/>
            <person name="Calixte N."/>
            <person name="Calvo S."/>
            <person name="Camarata J."/>
            <person name="Campo K."/>
            <person name="Chang J."/>
            <person name="Cheshatsang Y."/>
            <person name="Citroen M."/>
            <person name="Collymore A."/>
            <person name="Considine T."/>
            <person name="Cook A."/>
            <person name="Cooke P."/>
            <person name="Corum B."/>
            <person name="Cuomo C."/>
            <person name="David R."/>
            <person name="Dawoe T."/>
            <person name="Degray S."/>
            <person name="Dodge S."/>
            <person name="Dooley K."/>
            <person name="Dorje P."/>
            <person name="Dorjee K."/>
            <person name="Dorris L."/>
            <person name="Duffey N."/>
            <person name="Dupes A."/>
            <person name="Elkins T."/>
            <person name="Engels R."/>
            <person name="Erickson J."/>
            <person name="Farina A."/>
            <person name="Faro S."/>
            <person name="Ferreira P."/>
            <person name="Fischer H."/>
            <person name="Fitzgerald M."/>
            <person name="Foley K."/>
            <person name="Gage D."/>
            <person name="Galagan J."/>
            <person name="Gearin G."/>
            <person name="Gnerre S."/>
            <person name="Gnirke A."/>
            <person name="Goyette A."/>
            <person name="Graham J."/>
            <person name="Grandbois E."/>
            <person name="Gyaltsen K."/>
            <person name="Hafez N."/>
            <person name="Hagopian D."/>
            <person name="Hagos B."/>
            <person name="Hall J."/>
            <person name="Hatcher B."/>
            <person name="Heller A."/>
            <person name="Higgins H."/>
            <person name="Honan T."/>
            <person name="Horn A."/>
            <person name="Houde N."/>
            <person name="Hughes L."/>
            <person name="Hulme W."/>
            <person name="Husby E."/>
            <person name="Iliev I."/>
            <person name="Jaffe D."/>
            <person name="Jones C."/>
            <person name="Kamal M."/>
            <person name="Kamat A."/>
            <person name="Kamvysselis M."/>
            <person name="Karlsson E."/>
            <person name="Kells C."/>
            <person name="Kieu A."/>
            <person name="Kisner P."/>
            <person name="Kodira C."/>
            <person name="Kulbokas E."/>
            <person name="Labutti K."/>
            <person name="Lama D."/>
            <person name="Landers T."/>
            <person name="Leger J."/>
            <person name="Levine S."/>
            <person name="Lewis D."/>
            <person name="Lewis T."/>
            <person name="Lindblad-toh K."/>
            <person name="Liu X."/>
            <person name="Lokyitsang T."/>
            <person name="Lokyitsang Y."/>
            <person name="Lucien O."/>
            <person name="Lui A."/>
            <person name="Ma L.J."/>
            <person name="Mabbitt R."/>
            <person name="Macdonald J."/>
            <person name="Maclean C."/>
            <person name="Major J."/>
            <person name="Manning J."/>
            <person name="Marabella R."/>
            <person name="Maru K."/>
            <person name="Matthews C."/>
            <person name="Mauceli E."/>
            <person name="Mccarthy M."/>
            <person name="Mcdonough S."/>
            <person name="Mcghee T."/>
            <person name="Meldrim J."/>
            <person name="Meneus L."/>
            <person name="Mesirov J."/>
            <person name="Mihalev A."/>
            <person name="Mihova T."/>
            <person name="Mikkelsen T."/>
            <person name="Mlenga V."/>
            <person name="Moru K."/>
            <person name="Mozes J."/>
            <person name="Mulrain L."/>
            <person name="Munson G."/>
            <person name="Naylor J."/>
            <person name="Newes C."/>
            <person name="Nguyen C."/>
            <person name="Nguyen N."/>
            <person name="Nguyen T."/>
            <person name="Nicol R."/>
            <person name="Nielsen C."/>
            <person name="Nizzari M."/>
            <person name="Norbu C."/>
            <person name="Norbu N."/>
            <person name="O'donnell P."/>
            <person name="Okoawo O."/>
            <person name="O'leary S."/>
            <person name="Omotosho B."/>
            <person name="O'neill K."/>
            <person name="Osman S."/>
            <person name="Parker S."/>
            <person name="Perrin D."/>
            <person name="Phunkhang P."/>
            <person name="Piqani B."/>
            <person name="Purcell S."/>
            <person name="Rachupka T."/>
            <person name="Ramasamy U."/>
            <person name="Rameau R."/>
            <person name="Ray V."/>
            <person name="Raymond C."/>
            <person name="Retta R."/>
            <person name="Richardson S."/>
            <person name="Rise C."/>
            <person name="Rodriguez J."/>
            <person name="Rogers J."/>
            <person name="Rogov P."/>
            <person name="Rutman M."/>
            <person name="Schupbach R."/>
            <person name="Seaman C."/>
            <person name="Settipalli S."/>
            <person name="Sharpe T."/>
            <person name="Sheridan J."/>
            <person name="Sherpa N."/>
            <person name="Shi J."/>
            <person name="Smirnov S."/>
            <person name="Smith C."/>
            <person name="Sougnez C."/>
            <person name="Spencer B."/>
            <person name="Stalker J."/>
            <person name="Stange-thomann N."/>
            <person name="Stavropoulos S."/>
            <person name="Stetson K."/>
            <person name="Stone C."/>
            <person name="Stone S."/>
            <person name="Stubbs M."/>
            <person name="Talamas J."/>
            <person name="Tchuinga P."/>
            <person name="Tenzing P."/>
            <person name="Tesfaye S."/>
            <person name="Theodore J."/>
            <person name="Thoulutsang Y."/>
            <person name="Topham K."/>
            <person name="Towey S."/>
            <person name="Tsamla T."/>
            <person name="Tsomo N."/>
            <person name="Vallee D."/>
            <person name="Vassiliev H."/>
            <person name="Venkataraman V."/>
            <person name="Vinson J."/>
            <person name="Vo A."/>
            <person name="Wade C."/>
            <person name="Wang S."/>
            <person name="Wangchuk T."/>
            <person name="Wangdi T."/>
            <person name="Whittaker C."/>
            <person name="Wilkinson J."/>
            <person name="Wu Y."/>
            <person name="Wyman D."/>
            <person name="Yadav S."/>
            <person name="Yang S."/>
            <person name="Yang X."/>
            <person name="Yeager S."/>
            <person name="Yee E."/>
            <person name="Young G."/>
            <person name="Zainoun J."/>
            <person name="Zembeck L."/>
            <person name="Zimmer A."/>
            <person name="Zody M."/>
            <person name="Lander E."/>
        </authorList>
    </citation>
    <scope>NUCLEOTIDE SEQUENCE [LARGE SCALE GENOMIC DNA]</scope>
</reference>
<protein>
    <recommendedName>
        <fullName evidence="4">ZP domain-containing protein</fullName>
    </recommendedName>
</protein>
<accession>H2ZQY0</accession>
<dbReference type="Pfam" id="PF23344">
    <property type="entry name" value="ZP-N"/>
    <property type="match status" value="1"/>
</dbReference>
<evidence type="ECO:0000259" key="4">
    <source>
        <dbReference type="PROSITE" id="PS51034"/>
    </source>
</evidence>
<evidence type="ECO:0000313" key="5">
    <source>
        <dbReference type="Ensembl" id="ENSCSAVP00000019996.1"/>
    </source>
</evidence>
<dbReference type="Ensembl" id="ENSCSAVT00000020210.1">
    <property type="protein sequence ID" value="ENSCSAVP00000019996.1"/>
    <property type="gene ID" value="ENSCSAVG00000011734.1"/>
</dbReference>
<evidence type="ECO:0000256" key="1">
    <source>
        <dbReference type="ARBA" id="ARBA00022729"/>
    </source>
</evidence>
<dbReference type="Gene3D" id="2.60.40.3210">
    <property type="entry name" value="Zona pellucida, ZP-N domain"/>
    <property type="match status" value="1"/>
</dbReference>
<dbReference type="HOGENOM" id="CLU_707788_0_0_1"/>
<feature type="transmembrane region" description="Helical" evidence="3">
    <location>
        <begin position="353"/>
        <end position="375"/>
    </location>
</feature>
<keyword evidence="3" id="KW-1133">Transmembrane helix</keyword>
<dbReference type="PROSITE" id="PS51034">
    <property type="entry name" value="ZP_2"/>
    <property type="match status" value="1"/>
</dbReference>
<dbReference type="InterPro" id="IPR055355">
    <property type="entry name" value="ZP-C"/>
</dbReference>
<sequence length="390" mass="42901">MCEKNKIKISVSQKFYLEFDAQLRNSYMYMSPTPSNLHNSCQATLLNSSYHFVLDLPFHACGTMLAHKPNAVAFTNKIWINRHLSGDFDMPVPVVQFTCIYSSEYSVLMALQPIVGQHIQNVTTNGNFAASMQLCKMDTCPFACPSEYSLASGAVYTVGDRVHITILTSNITQSIPNNTSITVKEIFLSCSTNNNSSRAIQLITNGCPYDSGISASITTGTTGKTANTTSCVSFQLPRSTNAECSSLYIHVTLMLCASRHPQTCPSSPLIQRCKTRSKRSTDVDEFDVVTGPIAVISGSSGRRFIDLWDGDKYSPLGVDGYQPLGADWGRNSPAYELLGKSEESTEFGNQMEYTWFIIGTTAITLCVIALIVGILRTIFRNCFTSNVMQK</sequence>
<reference evidence="5" key="3">
    <citation type="submission" date="2025-09" db="UniProtKB">
        <authorList>
            <consortium name="Ensembl"/>
        </authorList>
    </citation>
    <scope>IDENTIFICATION</scope>
</reference>
<reference evidence="5" key="2">
    <citation type="submission" date="2025-08" db="UniProtKB">
        <authorList>
            <consortium name="Ensembl"/>
        </authorList>
    </citation>
    <scope>IDENTIFICATION</scope>
</reference>
<dbReference type="Pfam" id="PF00100">
    <property type="entry name" value="Zona_pellucida"/>
    <property type="match status" value="1"/>
</dbReference>
<evidence type="ECO:0000256" key="2">
    <source>
        <dbReference type="ARBA" id="ARBA00023157"/>
    </source>
</evidence>
<evidence type="ECO:0000256" key="3">
    <source>
        <dbReference type="SAM" id="Phobius"/>
    </source>
</evidence>
<keyword evidence="2" id="KW-1015">Disulfide bond</keyword>
<dbReference type="Gene3D" id="2.60.40.4100">
    <property type="entry name" value="Zona pellucida, ZP-C domain"/>
    <property type="match status" value="1"/>
</dbReference>
<keyword evidence="1" id="KW-0732">Signal</keyword>
<keyword evidence="3" id="KW-0812">Transmembrane</keyword>
<organism evidence="5 6">
    <name type="scientific">Ciona savignyi</name>
    <name type="common">Pacific transparent sea squirt</name>
    <dbReference type="NCBI Taxonomy" id="51511"/>
    <lineage>
        <taxon>Eukaryota</taxon>
        <taxon>Metazoa</taxon>
        <taxon>Chordata</taxon>
        <taxon>Tunicata</taxon>
        <taxon>Ascidiacea</taxon>
        <taxon>Phlebobranchia</taxon>
        <taxon>Cionidae</taxon>
        <taxon>Ciona</taxon>
    </lineage>
</organism>
<dbReference type="InParanoid" id="H2ZQY0"/>
<name>H2ZQY0_CIOSA</name>
<dbReference type="PANTHER" id="PTHR14002">
    <property type="entry name" value="ENDOGLIN/TGF-BETA RECEPTOR TYPE III"/>
    <property type="match status" value="1"/>
</dbReference>
<keyword evidence="6" id="KW-1185">Reference proteome</keyword>
<dbReference type="SMART" id="SM00241">
    <property type="entry name" value="ZP"/>
    <property type="match status" value="1"/>
</dbReference>
<dbReference type="PANTHER" id="PTHR14002:SF20">
    <property type="entry name" value="ZONA PELLUCIDA-LIKE DOMAIN-CONTAINING PROTEIN 1"/>
    <property type="match status" value="1"/>
</dbReference>
<dbReference type="InterPro" id="IPR001507">
    <property type="entry name" value="ZP_dom"/>
</dbReference>
<keyword evidence="3" id="KW-0472">Membrane</keyword>
<feature type="domain" description="ZP" evidence="4">
    <location>
        <begin position="1"/>
        <end position="280"/>
    </location>
</feature>